<sequence length="126" mass="14017">MLVSRASSYLGPYEWQASVAKWYQREALESSAVPVLGATNPPYTLLVNWAGHRILDKRTFIGMVEAGEPLIQQAVDAVREYHQAQGRGAPAEEVERLLAESLFQAVSDYQLRVVARARGKNLPPTH</sequence>
<accession>A0A1L7NFE0</accession>
<name>A0A1L7NFE0_PSEPU</name>
<protein>
    <submittedName>
        <fullName evidence="1">Uncharacterized protein</fullName>
    </submittedName>
</protein>
<dbReference type="Proteomes" id="UP000218731">
    <property type="component" value="Chromosome 1"/>
</dbReference>
<dbReference type="AlphaFoldDB" id="A0A1L7NFE0"/>
<evidence type="ECO:0000313" key="1">
    <source>
        <dbReference type="EMBL" id="BAW24180.1"/>
    </source>
</evidence>
<proteinExistence type="predicted"/>
<organism evidence="1 2">
    <name type="scientific">Pseudomonas putida</name>
    <name type="common">Arthrobacter siderocapsulatus</name>
    <dbReference type="NCBI Taxonomy" id="303"/>
    <lineage>
        <taxon>Bacteria</taxon>
        <taxon>Pseudomonadati</taxon>
        <taxon>Pseudomonadota</taxon>
        <taxon>Gammaproteobacteria</taxon>
        <taxon>Pseudomonadales</taxon>
        <taxon>Pseudomonadaceae</taxon>
        <taxon>Pseudomonas</taxon>
    </lineage>
</organism>
<gene>
    <name evidence="1" type="ORF">KF715C_ch36070</name>
</gene>
<dbReference type="EMBL" id="AP015029">
    <property type="protein sequence ID" value="BAW24180.1"/>
    <property type="molecule type" value="Genomic_DNA"/>
</dbReference>
<evidence type="ECO:0000313" key="2">
    <source>
        <dbReference type="Proteomes" id="UP000218731"/>
    </source>
</evidence>
<reference evidence="1 2" key="1">
    <citation type="submission" date="2015-11" db="EMBL/GenBank/DDBJ databases">
        <title>Complete genome sequencing of a biphenyl-degrading bacterium, Pseudomonas putida KF715 (=NBRC110667).</title>
        <authorList>
            <person name="Suenaga H."/>
            <person name="Fujihara N."/>
            <person name="Watanabe T."/>
            <person name="Hirose J."/>
            <person name="Kimura N."/>
            <person name="Yamazoe A."/>
            <person name="Hosoyama A."/>
            <person name="Shimodaira J."/>
            <person name="Furukawa K."/>
        </authorList>
    </citation>
    <scope>NUCLEOTIDE SEQUENCE [LARGE SCALE GENOMIC DNA]</scope>
    <source>
        <strain evidence="1 2">KF715</strain>
    </source>
</reference>